<dbReference type="InterPro" id="IPR000792">
    <property type="entry name" value="Tscrpt_reg_LuxR_C"/>
</dbReference>
<feature type="modified residue" description="4-aspartylphosphate" evidence="3">
    <location>
        <position position="54"/>
    </location>
</feature>
<feature type="domain" description="HTH luxR-type" evidence="4">
    <location>
        <begin position="146"/>
        <end position="211"/>
    </location>
</feature>
<evidence type="ECO:0000256" key="3">
    <source>
        <dbReference type="PROSITE-ProRule" id="PRU00169"/>
    </source>
</evidence>
<keyword evidence="7" id="KW-1185">Reference proteome</keyword>
<feature type="domain" description="Response regulatory" evidence="5">
    <location>
        <begin position="2"/>
        <end position="119"/>
    </location>
</feature>
<dbReference type="RefSeq" id="WP_173127664.1">
    <property type="nucleotide sequence ID" value="NZ_JABRWJ010000007.1"/>
</dbReference>
<evidence type="ECO:0000313" key="6">
    <source>
        <dbReference type="EMBL" id="NRF69875.1"/>
    </source>
</evidence>
<dbReference type="CDD" id="cd17535">
    <property type="entry name" value="REC_NarL-like"/>
    <property type="match status" value="1"/>
</dbReference>
<name>A0ABX2EMM3_9BURK</name>
<reference evidence="6 7" key="1">
    <citation type="submission" date="2020-05" db="EMBL/GenBank/DDBJ databases">
        <title>Aquincola sp. isolate from soil.</title>
        <authorList>
            <person name="Han J."/>
            <person name="Kim D.-U."/>
        </authorList>
    </citation>
    <scope>NUCLEOTIDE SEQUENCE [LARGE SCALE GENOMIC DNA]</scope>
    <source>
        <strain evidence="6 7">S2</strain>
    </source>
</reference>
<accession>A0ABX2EMM3</accession>
<keyword evidence="1 3" id="KW-0597">Phosphoprotein</keyword>
<gene>
    <name evidence="6" type="ORF">HLB44_22985</name>
</gene>
<dbReference type="Gene3D" id="3.40.50.2300">
    <property type="match status" value="1"/>
</dbReference>
<sequence length="216" mass="23033">MKILLVDDHALFREGLKLVLARLSPDSVTLEAGTLGDALRIAREQADITLVLLDLGLPGTHGIDALSQFRQEREDLPIVVLSAQEDRQTVLDALAGGAMGFVPKTTSMDVLRSALEVVLANGIYVPSIAFGDGRALPVPPTPVACTKLGDLGLTERQVQVFRFIVQGKSNKAIANSLNIAESTIKQHVKPILRALGVTSRVGAILETARRGISLDA</sequence>
<dbReference type="SUPFAM" id="SSF52172">
    <property type="entry name" value="CheY-like"/>
    <property type="match status" value="1"/>
</dbReference>
<dbReference type="PRINTS" id="PR00038">
    <property type="entry name" value="HTHLUXR"/>
</dbReference>
<evidence type="ECO:0000313" key="7">
    <source>
        <dbReference type="Proteomes" id="UP000737171"/>
    </source>
</evidence>
<dbReference type="InterPro" id="IPR016032">
    <property type="entry name" value="Sig_transdc_resp-reg_C-effctor"/>
</dbReference>
<dbReference type="Proteomes" id="UP000737171">
    <property type="component" value="Unassembled WGS sequence"/>
</dbReference>
<proteinExistence type="predicted"/>
<evidence type="ECO:0000259" key="4">
    <source>
        <dbReference type="PROSITE" id="PS50043"/>
    </source>
</evidence>
<dbReference type="InterPro" id="IPR058245">
    <property type="entry name" value="NreC/VraR/RcsB-like_REC"/>
</dbReference>
<dbReference type="PANTHER" id="PTHR45566:SF1">
    <property type="entry name" value="HTH-TYPE TRANSCRIPTIONAL REGULATOR YHJB-RELATED"/>
    <property type="match status" value="1"/>
</dbReference>
<dbReference type="InterPro" id="IPR036388">
    <property type="entry name" value="WH-like_DNA-bd_sf"/>
</dbReference>
<dbReference type="SUPFAM" id="SSF46894">
    <property type="entry name" value="C-terminal effector domain of the bipartite response regulators"/>
    <property type="match status" value="1"/>
</dbReference>
<dbReference type="SMART" id="SM00448">
    <property type="entry name" value="REC"/>
    <property type="match status" value="1"/>
</dbReference>
<dbReference type="Gene3D" id="1.10.10.10">
    <property type="entry name" value="Winged helix-like DNA-binding domain superfamily/Winged helix DNA-binding domain"/>
    <property type="match status" value="1"/>
</dbReference>
<dbReference type="CDD" id="cd06170">
    <property type="entry name" value="LuxR_C_like"/>
    <property type="match status" value="1"/>
</dbReference>
<organism evidence="6 7">
    <name type="scientific">Pseudaquabacterium terrae</name>
    <dbReference type="NCBI Taxonomy" id="2732868"/>
    <lineage>
        <taxon>Bacteria</taxon>
        <taxon>Pseudomonadati</taxon>
        <taxon>Pseudomonadota</taxon>
        <taxon>Betaproteobacteria</taxon>
        <taxon>Burkholderiales</taxon>
        <taxon>Sphaerotilaceae</taxon>
        <taxon>Pseudaquabacterium</taxon>
    </lineage>
</organism>
<dbReference type="Pfam" id="PF00196">
    <property type="entry name" value="GerE"/>
    <property type="match status" value="1"/>
</dbReference>
<protein>
    <submittedName>
        <fullName evidence="6">Response regulator transcription factor</fullName>
    </submittedName>
</protein>
<evidence type="ECO:0000256" key="2">
    <source>
        <dbReference type="ARBA" id="ARBA00023125"/>
    </source>
</evidence>
<dbReference type="PROSITE" id="PS50110">
    <property type="entry name" value="RESPONSE_REGULATORY"/>
    <property type="match status" value="1"/>
</dbReference>
<evidence type="ECO:0000259" key="5">
    <source>
        <dbReference type="PROSITE" id="PS50110"/>
    </source>
</evidence>
<dbReference type="SMART" id="SM00421">
    <property type="entry name" value="HTH_LUXR"/>
    <property type="match status" value="1"/>
</dbReference>
<dbReference type="EMBL" id="JABRWJ010000007">
    <property type="protein sequence ID" value="NRF69875.1"/>
    <property type="molecule type" value="Genomic_DNA"/>
</dbReference>
<dbReference type="PROSITE" id="PS50043">
    <property type="entry name" value="HTH_LUXR_2"/>
    <property type="match status" value="1"/>
</dbReference>
<dbReference type="InterPro" id="IPR001789">
    <property type="entry name" value="Sig_transdc_resp-reg_receiver"/>
</dbReference>
<dbReference type="InterPro" id="IPR051015">
    <property type="entry name" value="EvgA-like"/>
</dbReference>
<comment type="caution">
    <text evidence="6">The sequence shown here is derived from an EMBL/GenBank/DDBJ whole genome shotgun (WGS) entry which is preliminary data.</text>
</comment>
<evidence type="ECO:0000256" key="1">
    <source>
        <dbReference type="ARBA" id="ARBA00022553"/>
    </source>
</evidence>
<keyword evidence="2" id="KW-0238">DNA-binding</keyword>
<dbReference type="InterPro" id="IPR011006">
    <property type="entry name" value="CheY-like_superfamily"/>
</dbReference>
<dbReference type="Pfam" id="PF00072">
    <property type="entry name" value="Response_reg"/>
    <property type="match status" value="1"/>
</dbReference>
<dbReference type="PANTHER" id="PTHR45566">
    <property type="entry name" value="HTH-TYPE TRANSCRIPTIONAL REGULATOR YHJB-RELATED"/>
    <property type="match status" value="1"/>
</dbReference>